<dbReference type="PANTHER" id="PTHR11070:SF2">
    <property type="entry name" value="ATP-DEPENDENT DNA HELICASE SRS2"/>
    <property type="match status" value="1"/>
</dbReference>
<evidence type="ECO:0000256" key="12">
    <source>
        <dbReference type="PROSITE-ProRule" id="PRU00560"/>
    </source>
</evidence>
<evidence type="ECO:0000313" key="15">
    <source>
        <dbReference type="EMBL" id="HHJ64323.1"/>
    </source>
</evidence>
<dbReference type="Pfam" id="PF00580">
    <property type="entry name" value="UvrD-helicase"/>
    <property type="match status" value="1"/>
</dbReference>
<keyword evidence="3 12" id="KW-0378">Hydrolase</keyword>
<dbReference type="EC" id="5.6.2.4" evidence="9"/>
<proteinExistence type="inferred from homology"/>
<dbReference type="InterPro" id="IPR014017">
    <property type="entry name" value="DNA_helicase_UvrD-like_C"/>
</dbReference>
<dbReference type="CDD" id="cd17932">
    <property type="entry name" value="DEXQc_UvrD"/>
    <property type="match status" value="1"/>
</dbReference>
<sequence length="644" mass="74623">MLNDVQRRVVEHRGGPLLVVAGAGSGKTTTLAHRIESLLTQIRPERVLCLTFTTKAAREIRERTLKVAGVDLPWAGTFHSVALRLLKSTAGLRFSVADESDVRTLLREVMEGFGISAGEYEKVRRMISRIKEDLQEPADPRLRELFHAYQERLRENHLFDFGDLLFELYLLLSRDTGLREKLRRHFSSILVDEYQDTNTVQYEILRLIADRDICVVGDPNQCIYEWRFARPHNVLRFIEDFSPEVIRLETNYRSGGYILMVANALLKGTSEKWRSLIPQLTPTRGMGEKPIVRRFETPQEEAIWIGREIRDLMKRYQPEDIAVLVRVSFATDPLESALFRMGIPYRILGALRFYERAEVKNLISLLRLLINPSDETAFRRVVSFFGEGIGERTITKLREFYRGDWIETLSFSERAKPLRTLLDRLRSCGDNYARILEVALEESPYLGILERRFRKNFSERMENVRELLRTARESYREGVSLEDFVNEALLSSGEEEGEGVQLMTIHAAKGLEFSAVFLPRLEEDILPHRSALEDEAELEEERRLFYVAVTRAKDLLFLSYTREGRPSRFLSEIPKNLLNLEHFRRRRTTYGVDLKPNSRIREGVLVNHRVFGVGKVLSVTGEKAEVDFRGKIRRIHSAFLEVVD</sequence>
<dbReference type="Proteomes" id="UP000885792">
    <property type="component" value="Unassembled WGS sequence"/>
</dbReference>
<keyword evidence="6" id="KW-0238">DNA-binding</keyword>
<dbReference type="GO" id="GO:0043138">
    <property type="term" value="F:3'-5' DNA helicase activity"/>
    <property type="evidence" value="ECO:0007669"/>
    <property type="project" value="UniProtKB-EC"/>
</dbReference>
<dbReference type="GO" id="GO:0033202">
    <property type="term" value="C:DNA helicase complex"/>
    <property type="evidence" value="ECO:0007669"/>
    <property type="project" value="TreeGrafter"/>
</dbReference>
<protein>
    <recommendedName>
        <fullName evidence="9">DNA 3'-5' helicase</fullName>
        <ecNumber evidence="9">5.6.2.4</ecNumber>
    </recommendedName>
    <alternativeName>
        <fullName evidence="10">DNA 3'-5' helicase II</fullName>
    </alternativeName>
</protein>
<comment type="caution">
    <text evidence="15">The sequence shown here is derived from an EMBL/GenBank/DDBJ whole genome shotgun (WGS) entry which is preliminary data.</text>
</comment>
<dbReference type="InterPro" id="IPR000212">
    <property type="entry name" value="DNA_helicase_UvrD/REP"/>
</dbReference>
<dbReference type="GO" id="GO:0005829">
    <property type="term" value="C:cytosol"/>
    <property type="evidence" value="ECO:0007669"/>
    <property type="project" value="TreeGrafter"/>
</dbReference>
<dbReference type="EMBL" id="DRNB01000194">
    <property type="protein sequence ID" value="HHJ64323.1"/>
    <property type="molecule type" value="Genomic_DNA"/>
</dbReference>
<gene>
    <name evidence="15" type="ORF">ENJ61_05375</name>
</gene>
<dbReference type="GO" id="GO:0016787">
    <property type="term" value="F:hydrolase activity"/>
    <property type="evidence" value="ECO:0007669"/>
    <property type="project" value="UniProtKB-UniRule"/>
</dbReference>
<evidence type="ECO:0000256" key="5">
    <source>
        <dbReference type="ARBA" id="ARBA00022840"/>
    </source>
</evidence>
<evidence type="ECO:0000256" key="8">
    <source>
        <dbReference type="ARBA" id="ARBA00034617"/>
    </source>
</evidence>
<dbReference type="SUPFAM" id="SSF52540">
    <property type="entry name" value="P-loop containing nucleoside triphosphate hydrolases"/>
    <property type="match status" value="1"/>
</dbReference>
<keyword evidence="5 12" id="KW-0067">ATP-binding</keyword>
<name>A0A7C5L9L4_AQUAO</name>
<dbReference type="GO" id="GO:0003677">
    <property type="term" value="F:DNA binding"/>
    <property type="evidence" value="ECO:0007669"/>
    <property type="project" value="UniProtKB-KW"/>
</dbReference>
<evidence type="ECO:0000256" key="9">
    <source>
        <dbReference type="ARBA" id="ARBA00034808"/>
    </source>
</evidence>
<evidence type="ECO:0000256" key="7">
    <source>
        <dbReference type="ARBA" id="ARBA00023235"/>
    </source>
</evidence>
<dbReference type="InterPro" id="IPR027417">
    <property type="entry name" value="P-loop_NTPase"/>
</dbReference>
<feature type="binding site" evidence="12">
    <location>
        <begin position="21"/>
        <end position="28"/>
    </location>
    <ligand>
        <name>ATP</name>
        <dbReference type="ChEBI" id="CHEBI:30616"/>
    </ligand>
</feature>
<feature type="domain" description="UvrD-like helicase ATP-binding" evidence="13">
    <location>
        <begin position="1"/>
        <end position="255"/>
    </location>
</feature>
<dbReference type="GO" id="GO:0005524">
    <property type="term" value="F:ATP binding"/>
    <property type="evidence" value="ECO:0007669"/>
    <property type="project" value="UniProtKB-UniRule"/>
</dbReference>
<evidence type="ECO:0000256" key="10">
    <source>
        <dbReference type="ARBA" id="ARBA00034923"/>
    </source>
</evidence>
<evidence type="ECO:0000256" key="1">
    <source>
        <dbReference type="ARBA" id="ARBA00009922"/>
    </source>
</evidence>
<dbReference type="InterPro" id="IPR014016">
    <property type="entry name" value="UvrD-like_ATP-bd"/>
</dbReference>
<dbReference type="Gene3D" id="3.40.50.300">
    <property type="entry name" value="P-loop containing nucleotide triphosphate hydrolases"/>
    <property type="match status" value="2"/>
</dbReference>
<dbReference type="PROSITE" id="PS51198">
    <property type="entry name" value="UVRD_HELICASE_ATP_BIND"/>
    <property type="match status" value="1"/>
</dbReference>
<reference evidence="15" key="1">
    <citation type="journal article" date="2020" name="mSystems">
        <title>Genome- and Community-Level Interaction Insights into Carbon Utilization and Element Cycling Functions of Hydrothermarchaeota in Hydrothermal Sediment.</title>
        <authorList>
            <person name="Zhou Z."/>
            <person name="Liu Y."/>
            <person name="Xu W."/>
            <person name="Pan J."/>
            <person name="Luo Z.H."/>
            <person name="Li M."/>
        </authorList>
    </citation>
    <scope>NUCLEOTIDE SEQUENCE [LARGE SCALE GENOMIC DNA]</scope>
    <source>
        <strain evidence="15">HyVt-501</strain>
    </source>
</reference>
<evidence type="ECO:0000259" key="13">
    <source>
        <dbReference type="PROSITE" id="PS51198"/>
    </source>
</evidence>
<dbReference type="GO" id="GO:0000725">
    <property type="term" value="P:recombinational repair"/>
    <property type="evidence" value="ECO:0007669"/>
    <property type="project" value="TreeGrafter"/>
</dbReference>
<dbReference type="PANTHER" id="PTHR11070">
    <property type="entry name" value="UVRD / RECB / PCRA DNA HELICASE FAMILY MEMBER"/>
    <property type="match status" value="1"/>
</dbReference>
<dbReference type="AlphaFoldDB" id="A0A7C5L9L4"/>
<evidence type="ECO:0000256" key="2">
    <source>
        <dbReference type="ARBA" id="ARBA00022741"/>
    </source>
</evidence>
<keyword evidence="2 12" id="KW-0547">Nucleotide-binding</keyword>
<comment type="catalytic activity">
    <reaction evidence="11">
        <text>ATP + H2O = ADP + phosphate + H(+)</text>
        <dbReference type="Rhea" id="RHEA:13065"/>
        <dbReference type="ChEBI" id="CHEBI:15377"/>
        <dbReference type="ChEBI" id="CHEBI:15378"/>
        <dbReference type="ChEBI" id="CHEBI:30616"/>
        <dbReference type="ChEBI" id="CHEBI:43474"/>
        <dbReference type="ChEBI" id="CHEBI:456216"/>
        <dbReference type="EC" id="5.6.2.4"/>
    </reaction>
</comment>
<organism evidence="15">
    <name type="scientific">Aquifex aeolicus</name>
    <dbReference type="NCBI Taxonomy" id="63363"/>
    <lineage>
        <taxon>Bacteria</taxon>
        <taxon>Pseudomonadati</taxon>
        <taxon>Aquificota</taxon>
        <taxon>Aquificia</taxon>
        <taxon>Aquificales</taxon>
        <taxon>Aquificaceae</taxon>
        <taxon>Aquifex</taxon>
    </lineage>
</organism>
<dbReference type="InterPro" id="IPR013986">
    <property type="entry name" value="DExx_box_DNA_helicase_dom_sf"/>
</dbReference>
<dbReference type="Pfam" id="PF13361">
    <property type="entry name" value="UvrD_C"/>
    <property type="match status" value="1"/>
</dbReference>
<comment type="catalytic activity">
    <reaction evidence="8">
        <text>Couples ATP hydrolysis with the unwinding of duplex DNA by translocating in the 3'-5' direction.</text>
        <dbReference type="EC" id="5.6.2.4"/>
    </reaction>
</comment>
<keyword evidence="4 12" id="KW-0347">Helicase</keyword>
<evidence type="ECO:0000256" key="3">
    <source>
        <dbReference type="ARBA" id="ARBA00022801"/>
    </source>
</evidence>
<evidence type="ECO:0000256" key="6">
    <source>
        <dbReference type="ARBA" id="ARBA00023125"/>
    </source>
</evidence>
<dbReference type="Gene3D" id="1.10.10.160">
    <property type="match status" value="1"/>
</dbReference>
<evidence type="ECO:0000259" key="14">
    <source>
        <dbReference type="PROSITE" id="PS51217"/>
    </source>
</evidence>
<dbReference type="PROSITE" id="PS51217">
    <property type="entry name" value="UVRD_HELICASE_CTER"/>
    <property type="match status" value="1"/>
</dbReference>
<accession>A0A7C5L9L4</accession>
<evidence type="ECO:0000256" key="11">
    <source>
        <dbReference type="ARBA" id="ARBA00048988"/>
    </source>
</evidence>
<dbReference type="Gene3D" id="1.10.486.10">
    <property type="entry name" value="PCRA, domain 4"/>
    <property type="match status" value="1"/>
</dbReference>
<feature type="domain" description="UvrD-like helicase C-terminal" evidence="14">
    <location>
        <begin position="259"/>
        <end position="510"/>
    </location>
</feature>
<keyword evidence="7" id="KW-0413">Isomerase</keyword>
<comment type="similarity">
    <text evidence="1">Belongs to the helicase family. UvrD subfamily.</text>
</comment>
<evidence type="ECO:0000256" key="4">
    <source>
        <dbReference type="ARBA" id="ARBA00022806"/>
    </source>
</evidence>